<evidence type="ECO:0000259" key="2">
    <source>
        <dbReference type="SMART" id="SM00470"/>
    </source>
</evidence>
<feature type="region of interest" description="Disordered" evidence="1">
    <location>
        <begin position="1"/>
        <end position="57"/>
    </location>
</feature>
<dbReference type="SMART" id="SM00470">
    <property type="entry name" value="ParB"/>
    <property type="match status" value="1"/>
</dbReference>
<proteinExistence type="predicted"/>
<comment type="caution">
    <text evidence="3">The sequence shown here is derived from an EMBL/GenBank/DDBJ whole genome shotgun (WGS) entry which is preliminary data.</text>
</comment>
<dbReference type="PANTHER" id="PTHR33375">
    <property type="entry name" value="CHROMOSOME-PARTITIONING PROTEIN PARB-RELATED"/>
    <property type="match status" value="1"/>
</dbReference>
<protein>
    <recommendedName>
        <fullName evidence="2">ParB-like N-terminal domain-containing protein</fullName>
    </recommendedName>
</protein>
<accession>A0ABX2KQ10</accession>
<reference evidence="3 4" key="1">
    <citation type="submission" date="2019-10" db="EMBL/GenBank/DDBJ databases">
        <title>Genome sequence of Azospirillum melinis.</title>
        <authorList>
            <person name="Ambrosini A."/>
            <person name="Sant'Anna F.H."/>
            <person name="Cassan F.D."/>
            <person name="Souza E.M."/>
            <person name="Passaglia L.M.P."/>
        </authorList>
    </citation>
    <scope>NUCLEOTIDE SEQUENCE [LARGE SCALE GENOMIC DNA]</scope>
    <source>
        <strain evidence="3 4">TMCY0552</strain>
    </source>
</reference>
<dbReference type="SUPFAM" id="SSF109709">
    <property type="entry name" value="KorB DNA-binding domain-like"/>
    <property type="match status" value="1"/>
</dbReference>
<dbReference type="CDD" id="cd16406">
    <property type="entry name" value="ParB_N_like"/>
    <property type="match status" value="1"/>
</dbReference>
<sequence>MPPGPCPAGPSNGPRSFPNAPPVRPARHLPGAVPHSAHRGPTAGPPDRGIDRPGGARCRSARAQCCGPVRLQLAETNMRTSHRNAGLEELKASLLVHGQLQPIVVTRAPNADGFAVVAGARRTLAARALVTEGKWPDTARLAAVCRRAREAEARELSLAENLQRVAPCAADEALAFARLVGDGAEPAALAARFGRPVRYVRQRLALAALSPAVLEGLREGRIPLAVAEALTLSASHARQEELLLRVVECPPVDAARYVREALRRARLPAGNALPGVLEAYAAAGGTLTRDLFDGADDGLVDDPALFLASQRAALEAEVERRRSDWAFVEVQDGPQAWSWRGAFSHAVPALTPEQQVLVAGLQRELERPDLTEAERALLEHRLDAIEPEYERRACGVVAVLAPDGAVQWVEGLRRREPEPAPVEDDDLPPWEGPPAGGGRWTRLRRRRCRRRCAGS</sequence>
<keyword evidence="4" id="KW-1185">Reference proteome</keyword>
<dbReference type="InterPro" id="IPR003115">
    <property type="entry name" value="ParB_N"/>
</dbReference>
<dbReference type="PANTHER" id="PTHR33375:SF7">
    <property type="entry name" value="CHROMOSOME 2-PARTITIONING PROTEIN PARB-RELATED"/>
    <property type="match status" value="1"/>
</dbReference>
<dbReference type="Proteomes" id="UP000605086">
    <property type="component" value="Unassembled WGS sequence"/>
</dbReference>
<dbReference type="InterPro" id="IPR036086">
    <property type="entry name" value="ParB/Sulfiredoxin_sf"/>
</dbReference>
<dbReference type="InterPro" id="IPR050336">
    <property type="entry name" value="Chromosome_partition/occlusion"/>
</dbReference>
<name>A0ABX2KQ10_9PROT</name>
<dbReference type="EMBL" id="WHOS01000032">
    <property type="protein sequence ID" value="NUB01929.1"/>
    <property type="molecule type" value="Genomic_DNA"/>
</dbReference>
<evidence type="ECO:0000313" key="3">
    <source>
        <dbReference type="EMBL" id="NUB01929.1"/>
    </source>
</evidence>
<gene>
    <name evidence="3" type="ORF">GBZ48_22015</name>
</gene>
<evidence type="ECO:0000313" key="4">
    <source>
        <dbReference type="Proteomes" id="UP000605086"/>
    </source>
</evidence>
<dbReference type="Gene3D" id="3.90.1530.30">
    <property type="match status" value="1"/>
</dbReference>
<feature type="domain" description="ParB-like N-terminal" evidence="2">
    <location>
        <begin position="67"/>
        <end position="162"/>
    </location>
</feature>
<evidence type="ECO:0000256" key="1">
    <source>
        <dbReference type="SAM" id="MobiDB-lite"/>
    </source>
</evidence>
<feature type="region of interest" description="Disordered" evidence="1">
    <location>
        <begin position="416"/>
        <end position="440"/>
    </location>
</feature>
<dbReference type="SUPFAM" id="SSF110849">
    <property type="entry name" value="ParB/Sulfiredoxin"/>
    <property type="match status" value="1"/>
</dbReference>
<dbReference type="Pfam" id="PF02195">
    <property type="entry name" value="ParB_N"/>
    <property type="match status" value="1"/>
</dbReference>
<organism evidence="3 4">
    <name type="scientific">Azospirillum melinis</name>
    <dbReference type="NCBI Taxonomy" id="328839"/>
    <lineage>
        <taxon>Bacteria</taxon>
        <taxon>Pseudomonadati</taxon>
        <taxon>Pseudomonadota</taxon>
        <taxon>Alphaproteobacteria</taxon>
        <taxon>Rhodospirillales</taxon>
        <taxon>Azospirillaceae</taxon>
        <taxon>Azospirillum</taxon>
    </lineage>
</organism>
<dbReference type="Gene3D" id="1.10.10.2830">
    <property type="match status" value="1"/>
</dbReference>